<feature type="compositionally biased region" description="Basic residues" evidence="4">
    <location>
        <begin position="1"/>
        <end position="19"/>
    </location>
</feature>
<dbReference type="InterPro" id="IPR013595">
    <property type="entry name" value="Pept_S33_TAP-like_C"/>
</dbReference>
<evidence type="ECO:0000313" key="9">
    <source>
        <dbReference type="Proteomes" id="UP000265581"/>
    </source>
</evidence>
<dbReference type="Pfam" id="PF00561">
    <property type="entry name" value="Abhydrolase_1"/>
    <property type="match status" value="1"/>
</dbReference>
<evidence type="ECO:0000256" key="2">
    <source>
        <dbReference type="ARBA" id="ARBA00022729"/>
    </source>
</evidence>
<dbReference type="GO" id="GO:0016787">
    <property type="term" value="F:hydrolase activity"/>
    <property type="evidence" value="ECO:0007669"/>
    <property type="project" value="UniProtKB-KW"/>
</dbReference>
<evidence type="ECO:0000256" key="5">
    <source>
        <dbReference type="SAM" id="Phobius"/>
    </source>
</evidence>
<evidence type="ECO:0000259" key="6">
    <source>
        <dbReference type="Pfam" id="PF00561"/>
    </source>
</evidence>
<comment type="similarity">
    <text evidence="1">Belongs to the peptidase S33 family.</text>
</comment>
<reference evidence="8 9" key="1">
    <citation type="submission" date="2018-08" db="EMBL/GenBank/DDBJ databases">
        <title>Aeromicrobium sp. M2KJ-4, whole genome shotgun sequence.</title>
        <authorList>
            <person name="Tuo L."/>
        </authorList>
    </citation>
    <scope>NUCLEOTIDE SEQUENCE [LARGE SCALE GENOMIC DNA]</scope>
    <source>
        <strain evidence="8 9">M2KJ-4</strain>
    </source>
</reference>
<dbReference type="Proteomes" id="UP000265581">
    <property type="component" value="Unassembled WGS sequence"/>
</dbReference>
<evidence type="ECO:0000259" key="7">
    <source>
        <dbReference type="Pfam" id="PF08386"/>
    </source>
</evidence>
<keyword evidence="5" id="KW-0812">Transmembrane</keyword>
<dbReference type="PANTHER" id="PTHR43248">
    <property type="entry name" value="2-SUCCINYL-6-HYDROXY-2,4-CYCLOHEXADIENE-1-CARBOXYLATE SYNTHASE"/>
    <property type="match status" value="1"/>
</dbReference>
<feature type="domain" description="AB hydrolase-1" evidence="6">
    <location>
        <begin position="161"/>
        <end position="347"/>
    </location>
</feature>
<comment type="caution">
    <text evidence="8">The sequence shown here is derived from an EMBL/GenBank/DDBJ whole genome shotgun (WGS) entry which is preliminary data.</text>
</comment>
<feature type="compositionally biased region" description="Basic residues" evidence="4">
    <location>
        <begin position="28"/>
        <end position="52"/>
    </location>
</feature>
<proteinExistence type="inferred from homology"/>
<keyword evidence="5" id="KW-1133">Transmembrane helix</keyword>
<dbReference type="InterPro" id="IPR029058">
    <property type="entry name" value="AB_hydrolase_fold"/>
</dbReference>
<keyword evidence="9" id="KW-1185">Reference proteome</keyword>
<dbReference type="AlphaFoldDB" id="A0A371PBY2"/>
<sequence length="567" mass="59907">MHQRCRAGQRRRGRRHPRDRPHVDARVDHRRYRCHRRLPGGPHGQRRPPSRSRAHDDWTPPVTRARTTLLIATVLALLVGVTVYAAYATRSPGFDEPTPLKAGAPKGLSSFYTQDLAWSDCKTGGHCATVTVPVDYADPSGETTKLRLVLYPATGESTRSIFVNPGGPGGSAIDYAGEMKNDLGDDVRESADVIGVDPRGVGLSSPLTCLPAKKFDAYAASDPDPDDPAEVEASRAAFASIGTACEANSGALAAHVSTVEAARDMDVVRALVGRTKLDWFGASYGTELGAVYAELFPDKVGRMVLDGAVDPSLDAVESSYAQAEGFQRALAAYAADCVTSEKCPIGTDAEAGIAKISTLMDQLDAEPLPGVGDRKLTEGLAFFGIAVTLYDKQSWPYLSQALDAAFKGDGSVLVQFSDVYFDRKPDGSYGSNSGQVISAINCLDSPGGLTLADVEKQTPRFVKTSPVFGRALAFGALGCSDWPIKSANPLPTIEAKGAPPIVVVGTTRDPATPYESAEALAQQLDSGVLLTRDGDGHTAYASGNTCIKKAVDGYLARGAVPKAGTTC</sequence>
<protein>
    <submittedName>
        <fullName evidence="8">Alpha/beta hydrolase</fullName>
    </submittedName>
</protein>
<dbReference type="Pfam" id="PF08386">
    <property type="entry name" value="Abhydrolase_4"/>
    <property type="match status" value="1"/>
</dbReference>
<keyword evidence="3 8" id="KW-0378">Hydrolase</keyword>
<evidence type="ECO:0000256" key="4">
    <source>
        <dbReference type="SAM" id="MobiDB-lite"/>
    </source>
</evidence>
<organism evidence="8 9">
    <name type="scientific">Aeromicrobium endophyticum</name>
    <dbReference type="NCBI Taxonomy" id="2292704"/>
    <lineage>
        <taxon>Bacteria</taxon>
        <taxon>Bacillati</taxon>
        <taxon>Actinomycetota</taxon>
        <taxon>Actinomycetes</taxon>
        <taxon>Propionibacteriales</taxon>
        <taxon>Nocardioidaceae</taxon>
        <taxon>Aeromicrobium</taxon>
    </lineage>
</organism>
<accession>A0A371PBY2</accession>
<dbReference type="PANTHER" id="PTHR43248:SF29">
    <property type="entry name" value="TRIPEPTIDYL AMINOPEPTIDASE"/>
    <property type="match status" value="1"/>
</dbReference>
<name>A0A371PBY2_9ACTN</name>
<keyword evidence="2" id="KW-0732">Signal</keyword>
<feature type="region of interest" description="Disordered" evidence="4">
    <location>
        <begin position="1"/>
        <end position="60"/>
    </location>
</feature>
<evidence type="ECO:0000256" key="3">
    <source>
        <dbReference type="ARBA" id="ARBA00022801"/>
    </source>
</evidence>
<feature type="transmembrane region" description="Helical" evidence="5">
    <location>
        <begin position="69"/>
        <end position="87"/>
    </location>
</feature>
<dbReference type="Gene3D" id="3.40.50.1820">
    <property type="entry name" value="alpha/beta hydrolase"/>
    <property type="match status" value="1"/>
</dbReference>
<dbReference type="InterPro" id="IPR000073">
    <property type="entry name" value="AB_hydrolase_1"/>
</dbReference>
<evidence type="ECO:0000256" key="1">
    <source>
        <dbReference type="ARBA" id="ARBA00010088"/>
    </source>
</evidence>
<dbReference type="EMBL" id="QUBR01000001">
    <property type="protein sequence ID" value="REK73459.1"/>
    <property type="molecule type" value="Genomic_DNA"/>
</dbReference>
<keyword evidence="5" id="KW-0472">Membrane</keyword>
<gene>
    <name evidence="8" type="ORF">DX116_07900</name>
</gene>
<dbReference type="InterPro" id="IPR051601">
    <property type="entry name" value="Serine_prot/Carboxylest_S33"/>
</dbReference>
<evidence type="ECO:0000313" key="8">
    <source>
        <dbReference type="EMBL" id="REK73459.1"/>
    </source>
</evidence>
<feature type="domain" description="Peptidase S33 tripeptidyl aminopeptidase-like C-terminal" evidence="7">
    <location>
        <begin position="465"/>
        <end position="567"/>
    </location>
</feature>
<dbReference type="SUPFAM" id="SSF53474">
    <property type="entry name" value="alpha/beta-Hydrolases"/>
    <property type="match status" value="1"/>
</dbReference>